<proteinExistence type="predicted"/>
<evidence type="ECO:0000313" key="2">
    <source>
        <dbReference type="EMBL" id="POP14349.1"/>
    </source>
</evidence>
<dbReference type="InterPro" id="IPR019226">
    <property type="entry name" value="DUF2158"/>
</dbReference>
<reference evidence="4 7" key="3">
    <citation type="submission" date="2019-07" db="EMBL/GenBank/DDBJ databases">
        <title>Serratia strains were isolated from fresh produce.</title>
        <authorList>
            <person name="Cho G.-S."/>
            <person name="Stein M."/>
            <person name="Lee W."/>
            <person name="Suh S.H."/>
            <person name="Franz C.M.A.P."/>
        </authorList>
    </citation>
    <scope>NUCLEOTIDE SEQUENCE [LARGE SCALE GENOMIC DNA]</scope>
    <source>
        <strain evidence="4 7">S16</strain>
    </source>
</reference>
<accession>A0A3E2EC14</accession>
<name>A0A0G8B8Y8_SERMA</name>
<reference evidence="1 5" key="4">
    <citation type="submission" date="2024-07" db="EMBL/GenBank/DDBJ databases">
        <title>Making a pathogen? Evaluating the impact of protist predation on the evolution of virulence in Serratia marcescens.</title>
        <authorList>
            <person name="Hopkins H."/>
            <person name="Lopezguerra C."/>
            <person name="Lau M.-J."/>
        </authorList>
    </citation>
    <scope>NUCLEOTIDE SEQUENCE [LARGE SCALE GENOMIC DNA]</scope>
    <source>
        <strain evidence="1 5">KZ19</strain>
    </source>
</reference>
<dbReference type="Proteomes" id="UP000237365">
    <property type="component" value="Unassembled WGS sequence"/>
</dbReference>
<dbReference type="AlphaFoldDB" id="A0A0G8B8Y8"/>
<evidence type="ECO:0000313" key="7">
    <source>
        <dbReference type="Proteomes" id="UP000321126"/>
    </source>
</evidence>
<organism evidence="4 7">
    <name type="scientific">Serratia marcescens</name>
    <dbReference type="NCBI Taxonomy" id="615"/>
    <lineage>
        <taxon>Bacteria</taxon>
        <taxon>Pseudomonadati</taxon>
        <taxon>Pseudomonadota</taxon>
        <taxon>Gammaproteobacteria</taxon>
        <taxon>Enterobacterales</taxon>
        <taxon>Yersiniaceae</taxon>
        <taxon>Serratia</taxon>
    </lineage>
</organism>
<accession>A0A0G8B8Y8</accession>
<dbReference type="EMBL" id="VOUQ01000016">
    <property type="protein sequence ID" value="TXE28012.1"/>
    <property type="molecule type" value="Genomic_DNA"/>
</dbReference>
<reference evidence="3 6" key="2">
    <citation type="submission" date="2018-06" db="EMBL/GenBank/DDBJ databases">
        <authorList>
            <consortium name="Pathogen Informatics"/>
            <person name="Doyle S."/>
        </authorList>
    </citation>
    <scope>NUCLEOTIDE SEQUENCE [LARGE SCALE GENOMIC DNA]</scope>
    <source>
        <strain evidence="3 6">NCTC10211</strain>
    </source>
</reference>
<sequence length="60" mass="6578">MAFNIGDFVQRTTGGPKMTVVAIDGETLVCSWNELGKEQRTEVQANEVALYHEDGDFGVC</sequence>
<dbReference type="Proteomes" id="UP000321126">
    <property type="component" value="Unassembled WGS sequence"/>
</dbReference>
<gene>
    <name evidence="1" type="ORF">C3R40_003665</name>
    <name evidence="2" type="ORF">C3R40_24640</name>
    <name evidence="4" type="ORF">FOT62_21735</name>
    <name evidence="3" type="ORF">NCTC10211_02344</name>
</gene>
<evidence type="ECO:0000313" key="6">
    <source>
        <dbReference type="Proteomes" id="UP000254765"/>
    </source>
</evidence>
<dbReference type="EMBL" id="UGYK01000002">
    <property type="protein sequence ID" value="SUI49185.1"/>
    <property type="molecule type" value="Genomic_DNA"/>
</dbReference>
<reference evidence="2" key="1">
    <citation type="submission" date="2018-01" db="EMBL/GenBank/DDBJ databases">
        <title>The opportunistic pathogen Serratia marcescens is an overlooked threat to honeybees.</title>
        <authorList>
            <person name="Raymann K."/>
            <person name="Shaffer Z."/>
            <person name="Coon K."/>
            <person name="Salisbury S."/>
            <person name="Moran N.A."/>
        </authorList>
    </citation>
    <scope>NUCLEOTIDE SEQUENCE [LARGE SCALE GENOMIC DNA]</scope>
    <source>
        <strain evidence="2">KZ19</strain>
    </source>
</reference>
<protein>
    <submittedName>
        <fullName evidence="4">DUF2158 domain-containing protein</fullName>
    </submittedName>
    <submittedName>
        <fullName evidence="3">Uncharacterized small protein (DUF2158)</fullName>
    </submittedName>
</protein>
<evidence type="ECO:0000313" key="5">
    <source>
        <dbReference type="Proteomes" id="UP000237365"/>
    </source>
</evidence>
<dbReference type="Pfam" id="PF09926">
    <property type="entry name" value="DUF2158"/>
    <property type="match status" value="1"/>
</dbReference>
<evidence type="ECO:0000313" key="3">
    <source>
        <dbReference type="EMBL" id="SUI49185.1"/>
    </source>
</evidence>
<reference evidence="1 5" key="5">
    <citation type="submission" date="2024-07" db="EMBL/GenBank/DDBJ databases">
        <authorList>
            <person name="Raymann K."/>
        </authorList>
    </citation>
    <scope>NUCLEOTIDE SEQUENCE [LARGE SCALE GENOMIC DNA]</scope>
    <source>
        <strain evidence="1 5">KZ19</strain>
    </source>
</reference>
<dbReference type="RefSeq" id="WP_016929823.1">
    <property type="nucleotide sequence ID" value="NZ_AP019009.1"/>
</dbReference>
<evidence type="ECO:0000313" key="4">
    <source>
        <dbReference type="EMBL" id="TXE28012.1"/>
    </source>
</evidence>
<dbReference type="Proteomes" id="UP000254765">
    <property type="component" value="Unassembled WGS sequence"/>
</dbReference>
<dbReference type="EMBL" id="PQGI01000016">
    <property type="protein sequence ID" value="POP14349.1"/>
    <property type="molecule type" value="Genomic_DNA"/>
</dbReference>
<dbReference type="GeneID" id="64306890"/>
<evidence type="ECO:0000313" key="1">
    <source>
        <dbReference type="EMBL" id="MEX3185712.1"/>
    </source>
</evidence>
<dbReference type="EMBL" id="PQGI02000001">
    <property type="protein sequence ID" value="MEX3185712.1"/>
    <property type="molecule type" value="Genomic_DNA"/>
</dbReference>